<dbReference type="Proteomes" id="UP001610444">
    <property type="component" value="Unassembled WGS sequence"/>
</dbReference>
<evidence type="ECO:0000256" key="1">
    <source>
        <dbReference type="ARBA" id="ARBA00023015"/>
    </source>
</evidence>
<sequence>MTGKTPLRPLLPAIALTTAVSPMSNNAKQKRRFLACTACQKGQTKSSASSPCDQCVAMKASCIFDVRRDRRRKLALKKAEHTQDTLIKLIALLRQGTPDDILKLKADMETCVS</sequence>
<keyword evidence="6" id="KW-1185">Reference proteome</keyword>
<dbReference type="Gene3D" id="4.10.240.10">
    <property type="entry name" value="Zn(2)-C6 fungal-type DNA-binding domain"/>
    <property type="match status" value="1"/>
</dbReference>
<name>A0ABR4JXU5_9EURO</name>
<protein>
    <recommendedName>
        <fullName evidence="7">Zn(2)-C6 fungal-type domain-containing protein</fullName>
    </recommendedName>
</protein>
<evidence type="ECO:0000313" key="6">
    <source>
        <dbReference type="Proteomes" id="UP001610444"/>
    </source>
</evidence>
<dbReference type="GeneID" id="98156162"/>
<dbReference type="PANTHER" id="PTHR47256">
    <property type="entry name" value="ZN(II)2CYS6 TRANSCRIPTION FACTOR (EUROFUNG)-RELATED"/>
    <property type="match status" value="1"/>
</dbReference>
<evidence type="ECO:0000256" key="4">
    <source>
        <dbReference type="ARBA" id="ARBA00023242"/>
    </source>
</evidence>
<gene>
    <name evidence="5" type="ORF">BJX68DRAFT_242509</name>
</gene>
<dbReference type="RefSeq" id="XP_070896336.1">
    <property type="nucleotide sequence ID" value="XM_071040998.1"/>
</dbReference>
<keyword evidence="3" id="KW-0804">Transcription</keyword>
<accession>A0ABR4JXU5</accession>
<comment type="caution">
    <text evidence="5">The sequence shown here is derived from an EMBL/GenBank/DDBJ whole genome shotgun (WGS) entry which is preliminary data.</text>
</comment>
<organism evidence="5 6">
    <name type="scientific">Aspergillus pseudodeflectus</name>
    <dbReference type="NCBI Taxonomy" id="176178"/>
    <lineage>
        <taxon>Eukaryota</taxon>
        <taxon>Fungi</taxon>
        <taxon>Dikarya</taxon>
        <taxon>Ascomycota</taxon>
        <taxon>Pezizomycotina</taxon>
        <taxon>Eurotiomycetes</taxon>
        <taxon>Eurotiomycetidae</taxon>
        <taxon>Eurotiales</taxon>
        <taxon>Aspergillaceae</taxon>
        <taxon>Aspergillus</taxon>
        <taxon>Aspergillus subgen. Nidulantes</taxon>
    </lineage>
</organism>
<proteinExistence type="predicted"/>
<reference evidence="5 6" key="1">
    <citation type="submission" date="2024-07" db="EMBL/GenBank/DDBJ databases">
        <title>Section-level genome sequencing and comparative genomics of Aspergillus sections Usti and Cavernicolus.</title>
        <authorList>
            <consortium name="Lawrence Berkeley National Laboratory"/>
            <person name="Nybo J.L."/>
            <person name="Vesth T.C."/>
            <person name="Theobald S."/>
            <person name="Frisvad J.C."/>
            <person name="Larsen T.O."/>
            <person name="Kjaerboelling I."/>
            <person name="Rothschild-Mancinelli K."/>
            <person name="Lyhne E.K."/>
            <person name="Kogle M.E."/>
            <person name="Barry K."/>
            <person name="Clum A."/>
            <person name="Na H."/>
            <person name="Ledsgaard L."/>
            <person name="Lin J."/>
            <person name="Lipzen A."/>
            <person name="Kuo A."/>
            <person name="Riley R."/>
            <person name="Mondo S."/>
            <person name="LaButti K."/>
            <person name="Haridas S."/>
            <person name="Pangalinan J."/>
            <person name="Salamov A.A."/>
            <person name="Simmons B.A."/>
            <person name="Magnuson J.K."/>
            <person name="Chen J."/>
            <person name="Drula E."/>
            <person name="Henrissat B."/>
            <person name="Wiebenga A."/>
            <person name="Lubbers R.J."/>
            <person name="Gomes A.C."/>
            <person name="Macurrencykelacurrency M.R."/>
            <person name="Stajich J."/>
            <person name="Grigoriev I.V."/>
            <person name="Mortensen U.H."/>
            <person name="De vries R.P."/>
            <person name="Baker S.E."/>
            <person name="Andersen M.R."/>
        </authorList>
    </citation>
    <scope>NUCLEOTIDE SEQUENCE [LARGE SCALE GENOMIC DNA]</scope>
    <source>
        <strain evidence="5 6">CBS 756.74</strain>
    </source>
</reference>
<evidence type="ECO:0000313" key="5">
    <source>
        <dbReference type="EMBL" id="KAL2844870.1"/>
    </source>
</evidence>
<dbReference type="PANTHER" id="PTHR47256:SF1">
    <property type="entry name" value="ZN(II)2CYS6 TRANSCRIPTION FACTOR (EUROFUNG)"/>
    <property type="match status" value="1"/>
</dbReference>
<keyword evidence="1" id="KW-0805">Transcription regulation</keyword>
<dbReference type="EMBL" id="JBFXLR010000039">
    <property type="protein sequence ID" value="KAL2844870.1"/>
    <property type="molecule type" value="Genomic_DNA"/>
</dbReference>
<evidence type="ECO:0000256" key="2">
    <source>
        <dbReference type="ARBA" id="ARBA00023125"/>
    </source>
</evidence>
<evidence type="ECO:0008006" key="7">
    <source>
        <dbReference type="Google" id="ProtNLM"/>
    </source>
</evidence>
<keyword evidence="2" id="KW-0238">DNA-binding</keyword>
<dbReference type="InterPro" id="IPR053187">
    <property type="entry name" value="Notoamide_regulator"/>
</dbReference>
<keyword evidence="4" id="KW-0539">Nucleus</keyword>
<evidence type="ECO:0000256" key="3">
    <source>
        <dbReference type="ARBA" id="ARBA00023163"/>
    </source>
</evidence>
<dbReference type="InterPro" id="IPR036864">
    <property type="entry name" value="Zn2-C6_fun-type_DNA-bd_sf"/>
</dbReference>
<dbReference type="SUPFAM" id="SSF57701">
    <property type="entry name" value="Zn2/Cys6 DNA-binding domain"/>
    <property type="match status" value="1"/>
</dbReference>